<sequence length="41" mass="4858">MWLMLVLPMTNRIRESRVVQFYQGSRPYSQTESHSCIPAFP</sequence>
<evidence type="ECO:0000313" key="1">
    <source>
        <dbReference type="EMBL" id="JAH61938.1"/>
    </source>
</evidence>
<reference evidence="1" key="1">
    <citation type="submission" date="2014-11" db="EMBL/GenBank/DDBJ databases">
        <authorList>
            <person name="Amaro Gonzalez C."/>
        </authorList>
    </citation>
    <scope>NUCLEOTIDE SEQUENCE</scope>
</reference>
<accession>A0A0E9UAF4</accession>
<dbReference type="AlphaFoldDB" id="A0A0E9UAF4"/>
<organism evidence="1">
    <name type="scientific">Anguilla anguilla</name>
    <name type="common">European freshwater eel</name>
    <name type="synonym">Muraena anguilla</name>
    <dbReference type="NCBI Taxonomy" id="7936"/>
    <lineage>
        <taxon>Eukaryota</taxon>
        <taxon>Metazoa</taxon>
        <taxon>Chordata</taxon>
        <taxon>Craniata</taxon>
        <taxon>Vertebrata</taxon>
        <taxon>Euteleostomi</taxon>
        <taxon>Actinopterygii</taxon>
        <taxon>Neopterygii</taxon>
        <taxon>Teleostei</taxon>
        <taxon>Anguilliformes</taxon>
        <taxon>Anguillidae</taxon>
        <taxon>Anguilla</taxon>
    </lineage>
</organism>
<dbReference type="EMBL" id="GBXM01046639">
    <property type="protein sequence ID" value="JAH61938.1"/>
    <property type="molecule type" value="Transcribed_RNA"/>
</dbReference>
<reference evidence="1" key="2">
    <citation type="journal article" date="2015" name="Fish Shellfish Immunol.">
        <title>Early steps in the European eel (Anguilla anguilla)-Vibrio vulnificus interaction in the gills: Role of the RtxA13 toxin.</title>
        <authorList>
            <person name="Callol A."/>
            <person name="Pajuelo D."/>
            <person name="Ebbesson L."/>
            <person name="Teles M."/>
            <person name="MacKenzie S."/>
            <person name="Amaro C."/>
        </authorList>
    </citation>
    <scope>NUCLEOTIDE SEQUENCE</scope>
</reference>
<name>A0A0E9UAF4_ANGAN</name>
<protein>
    <submittedName>
        <fullName evidence="1">Uncharacterized protein</fullName>
    </submittedName>
</protein>
<proteinExistence type="predicted"/>